<reference evidence="1 2" key="1">
    <citation type="submission" date="2020-08" db="EMBL/GenBank/DDBJ databases">
        <title>Genomic Encyclopedia of Type Strains, Phase IV (KMG-IV): sequencing the most valuable type-strain genomes for metagenomic binning, comparative biology and taxonomic classification.</title>
        <authorList>
            <person name="Goeker M."/>
        </authorList>
    </citation>
    <scope>NUCLEOTIDE SEQUENCE [LARGE SCALE GENOMIC DNA]</scope>
    <source>
        <strain evidence="1 2">DSM 15895</strain>
    </source>
</reference>
<accession>A0A7W8FUD7</accession>
<dbReference type="EMBL" id="JACHHE010000002">
    <property type="protein sequence ID" value="MBB5179692.1"/>
    <property type="molecule type" value="Genomic_DNA"/>
</dbReference>
<name>A0A7W8FUD7_9BACL</name>
<dbReference type="AlphaFoldDB" id="A0A7W8FUD7"/>
<evidence type="ECO:0000313" key="1">
    <source>
        <dbReference type="EMBL" id="MBB5179692.1"/>
    </source>
</evidence>
<comment type="caution">
    <text evidence="1">The sequence shown here is derived from an EMBL/GenBank/DDBJ whole genome shotgun (WGS) entry which is preliminary data.</text>
</comment>
<sequence>MLRSPYLKKKFYSSIGALRHKGLPEMKTVPKKAENLIYIDNLNQFVMMNSIKDSNNYFDGDKQTAEESQES</sequence>
<dbReference type="Proteomes" id="UP000525923">
    <property type="component" value="Unassembled WGS sequence"/>
</dbReference>
<keyword evidence="2" id="KW-1185">Reference proteome</keyword>
<proteinExistence type="predicted"/>
<protein>
    <submittedName>
        <fullName evidence="1">Uncharacterized protein</fullName>
    </submittedName>
</protein>
<gene>
    <name evidence="1" type="ORF">HNQ44_001116</name>
</gene>
<evidence type="ECO:0000313" key="2">
    <source>
        <dbReference type="Proteomes" id="UP000525923"/>
    </source>
</evidence>
<organism evidence="1 2">
    <name type="scientific">Planococcus koreensis</name>
    <dbReference type="NCBI Taxonomy" id="112331"/>
    <lineage>
        <taxon>Bacteria</taxon>
        <taxon>Bacillati</taxon>
        <taxon>Bacillota</taxon>
        <taxon>Bacilli</taxon>
        <taxon>Bacillales</taxon>
        <taxon>Caryophanaceae</taxon>
        <taxon>Planococcus</taxon>
    </lineage>
</organism>